<dbReference type="PANTHER" id="PTHR38451">
    <property type="entry name" value="TRNA (ADENINE(22)-N(1))-METHYLTRANSFERASE"/>
    <property type="match status" value="1"/>
</dbReference>
<dbReference type="GO" id="GO:0008168">
    <property type="term" value="F:methyltransferase activity"/>
    <property type="evidence" value="ECO:0007669"/>
    <property type="project" value="UniProtKB-KW"/>
</dbReference>
<protein>
    <submittedName>
        <fullName evidence="2">SAM-dependent methyltransferase</fullName>
    </submittedName>
</protein>
<gene>
    <name evidence="2" type="ORF">H8Z77_02210</name>
</gene>
<dbReference type="InterPro" id="IPR029063">
    <property type="entry name" value="SAM-dependent_MTases_sf"/>
</dbReference>
<keyword evidence="3" id="KW-1185">Reference proteome</keyword>
<reference evidence="2 3" key="1">
    <citation type="submission" date="2020-08" db="EMBL/GenBank/DDBJ databases">
        <title>Genome public.</title>
        <authorList>
            <person name="Liu C."/>
            <person name="Sun Q."/>
        </authorList>
    </citation>
    <scope>NUCLEOTIDE SEQUENCE [LARGE SCALE GENOMIC DNA]</scope>
    <source>
        <strain evidence="2 3">NSJ-27</strain>
    </source>
</reference>
<dbReference type="InterPro" id="IPR006901">
    <property type="entry name" value="TrmK"/>
</dbReference>
<evidence type="ECO:0000313" key="3">
    <source>
        <dbReference type="Proteomes" id="UP000649151"/>
    </source>
</evidence>
<accession>A0ABR7INX1</accession>
<evidence type="ECO:0000313" key="2">
    <source>
        <dbReference type="EMBL" id="MBC5786835.1"/>
    </source>
</evidence>
<feature type="coiled-coil region" evidence="1">
    <location>
        <begin position="191"/>
        <end position="227"/>
    </location>
</feature>
<name>A0ABR7INX1_9CLOT</name>
<dbReference type="CDD" id="cd02440">
    <property type="entry name" value="AdoMet_MTases"/>
    <property type="match status" value="1"/>
</dbReference>
<dbReference type="PANTHER" id="PTHR38451:SF1">
    <property type="entry name" value="TRNA (ADENINE(22)-N(1))-METHYLTRANSFERASE"/>
    <property type="match status" value="1"/>
</dbReference>
<sequence length="231" mass="25872">MRKFVLDQRLAAAASLVRPGAIVADIGCDHGMLAAHLVMEGKAKHVYASDVNEKPLSQAKALIQRYGLEQSVTTVLSDGLEQIPQTVDTIIMCGMGGELIADLIQPAKWVFQPGKRLVLQPMTFVDKLRKWLAYNGFTIQKEIPVLEPTHTYCVMAVEYTGQTLELSDFQAVAGKIPPSTKDGQEYLQRQLKKYTRMLHGLEHAKQKNEKQEQIQQLVESLTDYLNHPVTE</sequence>
<keyword evidence="1" id="KW-0175">Coiled coil</keyword>
<evidence type="ECO:0000256" key="1">
    <source>
        <dbReference type="SAM" id="Coils"/>
    </source>
</evidence>
<dbReference type="PIRSF" id="PIRSF018637">
    <property type="entry name" value="TrmK"/>
    <property type="match status" value="1"/>
</dbReference>
<keyword evidence="2" id="KW-0489">Methyltransferase</keyword>
<dbReference type="Proteomes" id="UP000649151">
    <property type="component" value="Unassembled WGS sequence"/>
</dbReference>
<keyword evidence="2" id="KW-0808">Transferase</keyword>
<dbReference type="Pfam" id="PF12847">
    <property type="entry name" value="Methyltransf_18"/>
    <property type="match status" value="1"/>
</dbReference>
<dbReference type="GO" id="GO:0032259">
    <property type="term" value="P:methylation"/>
    <property type="evidence" value="ECO:0007669"/>
    <property type="project" value="UniProtKB-KW"/>
</dbReference>
<dbReference type="EMBL" id="JACOQK010000001">
    <property type="protein sequence ID" value="MBC5786835.1"/>
    <property type="molecule type" value="Genomic_DNA"/>
</dbReference>
<dbReference type="RefSeq" id="WP_186996039.1">
    <property type="nucleotide sequence ID" value="NZ_JACOQK010000001.1"/>
</dbReference>
<proteinExistence type="predicted"/>
<dbReference type="SUPFAM" id="SSF53335">
    <property type="entry name" value="S-adenosyl-L-methionine-dependent methyltransferases"/>
    <property type="match status" value="1"/>
</dbReference>
<organism evidence="2 3">
    <name type="scientific">Clostridium facile</name>
    <dbReference type="NCBI Taxonomy" id="2763035"/>
    <lineage>
        <taxon>Bacteria</taxon>
        <taxon>Bacillati</taxon>
        <taxon>Bacillota</taxon>
        <taxon>Clostridia</taxon>
        <taxon>Eubacteriales</taxon>
        <taxon>Clostridiaceae</taxon>
        <taxon>Clostridium</taxon>
    </lineage>
</organism>
<dbReference type="Gene3D" id="3.40.50.150">
    <property type="entry name" value="Vaccinia Virus protein VP39"/>
    <property type="match status" value="1"/>
</dbReference>
<comment type="caution">
    <text evidence="2">The sequence shown here is derived from an EMBL/GenBank/DDBJ whole genome shotgun (WGS) entry which is preliminary data.</text>
</comment>